<proteinExistence type="predicted"/>
<organism evidence="2 3">
    <name type="scientific">Sphingomonas sediminicola</name>
    <dbReference type="NCBI Taxonomy" id="386874"/>
    <lineage>
        <taxon>Bacteria</taxon>
        <taxon>Pseudomonadati</taxon>
        <taxon>Pseudomonadota</taxon>
        <taxon>Alphaproteobacteria</taxon>
        <taxon>Sphingomonadales</taxon>
        <taxon>Sphingomonadaceae</taxon>
        <taxon>Sphingomonas</taxon>
    </lineage>
</organism>
<reference evidence="2 3" key="1">
    <citation type="submission" date="2020-08" db="EMBL/GenBank/DDBJ databases">
        <title>Genome sequence of Sphingomonas sediminicola KACC 15039T.</title>
        <authorList>
            <person name="Hyun D.-W."/>
            <person name="Bae J.-W."/>
        </authorList>
    </citation>
    <scope>NUCLEOTIDE SEQUENCE [LARGE SCALE GENOMIC DNA]</scope>
    <source>
        <strain evidence="2 3">KACC 15039</strain>
    </source>
</reference>
<keyword evidence="3" id="KW-1185">Reference proteome</keyword>
<dbReference type="RefSeq" id="WP_187707630.1">
    <property type="nucleotide sequence ID" value="NZ_CP060782.1"/>
</dbReference>
<gene>
    <name evidence="2" type="ORF">H9L14_07545</name>
</gene>
<feature type="region of interest" description="Disordered" evidence="1">
    <location>
        <begin position="1"/>
        <end position="21"/>
    </location>
</feature>
<evidence type="ECO:0000256" key="1">
    <source>
        <dbReference type="SAM" id="MobiDB-lite"/>
    </source>
</evidence>
<accession>A0ABX6T4E4</accession>
<name>A0ABX6T4E4_9SPHN</name>
<dbReference type="EMBL" id="CP060782">
    <property type="protein sequence ID" value="QNP44672.1"/>
    <property type="molecule type" value="Genomic_DNA"/>
</dbReference>
<evidence type="ECO:0000313" key="3">
    <source>
        <dbReference type="Proteomes" id="UP000516105"/>
    </source>
</evidence>
<dbReference type="Proteomes" id="UP000516105">
    <property type="component" value="Chromosome"/>
</dbReference>
<sequence>MIVDSKTRSAGLTSDGKPFDLASVPHDPHRKWNSAVKAPLPEIYGAPFAWIYGLYSGHGRFYPPYDPVLDVNWAELAQIL</sequence>
<evidence type="ECO:0000313" key="2">
    <source>
        <dbReference type="EMBL" id="QNP44672.1"/>
    </source>
</evidence>
<protein>
    <submittedName>
        <fullName evidence="2">Uncharacterized protein</fullName>
    </submittedName>
</protein>